<feature type="compositionally biased region" description="Low complexity" evidence="6">
    <location>
        <begin position="190"/>
        <end position="206"/>
    </location>
</feature>
<evidence type="ECO:0000313" key="7">
    <source>
        <dbReference type="EMBL" id="WEW56559.1"/>
    </source>
</evidence>
<proteinExistence type="inferred from homology"/>
<feature type="compositionally biased region" description="Polar residues" evidence="6">
    <location>
        <begin position="211"/>
        <end position="220"/>
    </location>
</feature>
<evidence type="ECO:0000313" key="8">
    <source>
        <dbReference type="Proteomes" id="UP001219355"/>
    </source>
</evidence>
<dbReference type="PANTHER" id="PTHR14440">
    <property type="entry name" value="DNA-DIRECTED RNA POLYMERASE I SUBUNIT RPA49"/>
    <property type="match status" value="1"/>
</dbReference>
<dbReference type="Pfam" id="PF06870">
    <property type="entry name" value="RNA_pol_I_A49"/>
    <property type="match status" value="1"/>
</dbReference>
<feature type="region of interest" description="Disordered" evidence="6">
    <location>
        <begin position="190"/>
        <end position="237"/>
    </location>
</feature>
<feature type="compositionally biased region" description="Basic and acidic residues" evidence="6">
    <location>
        <begin position="14"/>
        <end position="25"/>
    </location>
</feature>
<dbReference type="AlphaFoldDB" id="A0AAF0DDJ0"/>
<evidence type="ECO:0000256" key="5">
    <source>
        <dbReference type="ARBA" id="ARBA00023242"/>
    </source>
</evidence>
<dbReference type="InterPro" id="IPR009668">
    <property type="entry name" value="RNA_pol-assoc_fac_A49-like"/>
</dbReference>
<keyword evidence="8" id="KW-1185">Reference proteome</keyword>
<comment type="subcellular location">
    <subcellularLocation>
        <location evidence="1">Nucleus</location>
        <location evidence="1">Nucleolus</location>
    </subcellularLocation>
</comment>
<evidence type="ECO:0000256" key="3">
    <source>
        <dbReference type="ARBA" id="ARBA00022478"/>
    </source>
</evidence>
<comment type="similarity">
    <text evidence="2">Belongs to the eukaryotic RPA49/POLR1E RNA polymerase subunit family.</text>
</comment>
<dbReference type="GO" id="GO:0006351">
    <property type="term" value="P:DNA-templated transcription"/>
    <property type="evidence" value="ECO:0007669"/>
    <property type="project" value="InterPro"/>
</dbReference>
<sequence>MGPKSPEKKRKRTPEKSDRPSKKPAIESVPPPLKVKFIENPDALVPVIAYSPGVQLPDSLAFRSYTKPRAKRSRHNATTNSGVVSSELLLQSSAHAKLDFVAREGVEHLESLWNHYVAIYDPKRNALQLMEARKVTVRRSLREASPVVEEESDEEVKTAFSKRSALAEAFGTKQSRKAVQSMAENALLSNAPAGSPSAAESALLSSMPKDSISTSSPQKTAQQQIQAAKPLPQPNLTATHPADVYALESLIPGGRSTLESMPIRDWQDALARSEAIHTRSRFVAHRVVAVGKSGDKTQLQLLRFILVLVEFASSLKPTRGTDKAAPGSKKLPLREELRRKLSEATNPKTDSTTTTTPQFVTDSFIDSLRRKFVPQGAVLSRNDITLLLTTICALTLHIPPASSSGAPPHASSELATDPADIRDDLGLENQTVLQYFKELGCRIDKPRESEYSKWGIKKGKAEAAMKRIARLRIPVEFPKVSRGVRR</sequence>
<feature type="region of interest" description="Disordered" evidence="6">
    <location>
        <begin position="1"/>
        <end position="30"/>
    </location>
</feature>
<evidence type="ECO:0000256" key="2">
    <source>
        <dbReference type="ARBA" id="ARBA00009430"/>
    </source>
</evidence>
<dbReference type="GO" id="GO:0005730">
    <property type="term" value="C:nucleolus"/>
    <property type="evidence" value="ECO:0007669"/>
    <property type="project" value="UniProtKB-SubCell"/>
</dbReference>
<gene>
    <name evidence="7" type="primary">RPA49</name>
    <name evidence="7" type="ORF">PRK78_002005</name>
</gene>
<accession>A0AAF0DDJ0</accession>
<dbReference type="EMBL" id="CP120627">
    <property type="protein sequence ID" value="WEW56559.1"/>
    <property type="molecule type" value="Genomic_DNA"/>
</dbReference>
<name>A0AAF0DDJ0_9EURO</name>
<keyword evidence="5" id="KW-0539">Nucleus</keyword>
<organism evidence="7 8">
    <name type="scientific">Emydomyces testavorans</name>
    <dbReference type="NCBI Taxonomy" id="2070801"/>
    <lineage>
        <taxon>Eukaryota</taxon>
        <taxon>Fungi</taxon>
        <taxon>Dikarya</taxon>
        <taxon>Ascomycota</taxon>
        <taxon>Pezizomycotina</taxon>
        <taxon>Eurotiomycetes</taxon>
        <taxon>Eurotiomycetidae</taxon>
        <taxon>Onygenales</taxon>
        <taxon>Nannizziopsiaceae</taxon>
        <taxon>Emydomyces</taxon>
    </lineage>
</organism>
<dbReference type="GO" id="GO:0000428">
    <property type="term" value="C:DNA-directed RNA polymerase complex"/>
    <property type="evidence" value="ECO:0007669"/>
    <property type="project" value="UniProtKB-KW"/>
</dbReference>
<protein>
    <submittedName>
        <fullName evidence="7">DNA-directed RNA polymerase I subunit rpa49</fullName>
    </submittedName>
</protein>
<dbReference type="Proteomes" id="UP001219355">
    <property type="component" value="Chromosome 1"/>
</dbReference>
<reference evidence="7" key="1">
    <citation type="submission" date="2023-03" db="EMBL/GenBank/DDBJ databases">
        <title>Emydomyces testavorans Genome Sequence.</title>
        <authorList>
            <person name="Hoyer L."/>
        </authorList>
    </citation>
    <scope>NUCLEOTIDE SEQUENCE</scope>
    <source>
        <strain evidence="7">16-2883</strain>
    </source>
</reference>
<keyword evidence="3 7" id="KW-0240">DNA-directed RNA polymerase</keyword>
<evidence type="ECO:0000256" key="6">
    <source>
        <dbReference type="SAM" id="MobiDB-lite"/>
    </source>
</evidence>
<evidence type="ECO:0000256" key="4">
    <source>
        <dbReference type="ARBA" id="ARBA00023163"/>
    </source>
</evidence>
<keyword evidence="4" id="KW-0804">Transcription</keyword>
<evidence type="ECO:0000256" key="1">
    <source>
        <dbReference type="ARBA" id="ARBA00004604"/>
    </source>
</evidence>
<dbReference type="GO" id="GO:0003677">
    <property type="term" value="F:DNA binding"/>
    <property type="evidence" value="ECO:0007669"/>
    <property type="project" value="InterPro"/>
</dbReference>